<feature type="transmembrane region" description="Helical" evidence="4">
    <location>
        <begin position="19"/>
        <end position="39"/>
    </location>
</feature>
<dbReference type="Gene3D" id="1.10.287.470">
    <property type="entry name" value="Helix hairpin bin"/>
    <property type="match status" value="1"/>
</dbReference>
<reference evidence="6" key="1">
    <citation type="journal article" date="2011" name="MBio">
        <title>Novel metabolic attributes of the genus Cyanothece, comprising a group of unicellular nitrogen-fixing Cyanobacteria.</title>
        <authorList>
            <person name="Bandyopadhyay A."/>
            <person name="Elvitigala T."/>
            <person name="Welsh E."/>
            <person name="Stockel J."/>
            <person name="Liberton M."/>
            <person name="Min H."/>
            <person name="Sherman L.A."/>
            <person name="Pakrasi H.B."/>
        </authorList>
    </citation>
    <scope>NUCLEOTIDE SEQUENCE [LARGE SCALE GENOMIC DNA]</scope>
    <source>
        <strain evidence="6">PCC 8801</strain>
    </source>
</reference>
<organism evidence="5 6">
    <name type="scientific">Rippkaea orientalis (strain PCC 8801 / RF-1)</name>
    <name type="common">Cyanothece sp. (strain PCC 8801)</name>
    <dbReference type="NCBI Taxonomy" id="41431"/>
    <lineage>
        <taxon>Bacteria</taxon>
        <taxon>Bacillati</taxon>
        <taxon>Cyanobacteriota</taxon>
        <taxon>Cyanophyceae</taxon>
        <taxon>Oscillatoriophycideae</taxon>
        <taxon>Chroococcales</taxon>
        <taxon>Aphanothecaceae</taxon>
        <taxon>Rippkaea</taxon>
        <taxon>Rippkaea orientalis</taxon>
    </lineage>
</organism>
<evidence type="ECO:0000256" key="2">
    <source>
        <dbReference type="ARBA" id="ARBA00023054"/>
    </source>
</evidence>
<dbReference type="OrthoDB" id="264111at2"/>
<dbReference type="Proteomes" id="UP000008204">
    <property type="component" value="Chromosome"/>
</dbReference>
<keyword evidence="6" id="KW-1185">Reference proteome</keyword>
<dbReference type="KEGG" id="cyp:PCC8801_3752"/>
<proteinExistence type="predicted"/>
<dbReference type="AlphaFoldDB" id="B7K303"/>
<keyword evidence="4" id="KW-1133">Transmembrane helix</keyword>
<accession>B7K303</accession>
<protein>
    <submittedName>
        <fullName evidence="5">ABC exporter membrane fusion protein, DevB family</fullName>
    </submittedName>
</protein>
<dbReference type="InterPro" id="IPR014315">
    <property type="entry name" value="ABC_heterocyst_DevB"/>
</dbReference>
<dbReference type="eggNOG" id="COG0845">
    <property type="taxonomic scope" value="Bacteria"/>
</dbReference>
<keyword evidence="4" id="KW-0472">Membrane</keyword>
<keyword evidence="2 3" id="KW-0175">Coiled coil</keyword>
<dbReference type="PANTHER" id="PTHR32347">
    <property type="entry name" value="EFFLUX SYSTEM COMPONENT YKNX-RELATED"/>
    <property type="match status" value="1"/>
</dbReference>
<gene>
    <name evidence="5" type="ordered locus">PCC8801_3752</name>
</gene>
<evidence type="ECO:0000256" key="1">
    <source>
        <dbReference type="ARBA" id="ARBA00004196"/>
    </source>
</evidence>
<dbReference type="STRING" id="41431.PCC8801_3752"/>
<dbReference type="GO" id="GO:0030313">
    <property type="term" value="C:cell envelope"/>
    <property type="evidence" value="ECO:0007669"/>
    <property type="project" value="UniProtKB-SubCell"/>
</dbReference>
<evidence type="ECO:0000313" key="5">
    <source>
        <dbReference type="EMBL" id="ACK67704.1"/>
    </source>
</evidence>
<dbReference type="InterPro" id="IPR050465">
    <property type="entry name" value="UPF0194_transport"/>
</dbReference>
<name>B7K303_RIPO1</name>
<dbReference type="HOGENOM" id="CLU_031364_1_0_3"/>
<evidence type="ECO:0000313" key="6">
    <source>
        <dbReference type="Proteomes" id="UP000008204"/>
    </source>
</evidence>
<dbReference type="RefSeq" id="WP_012596962.1">
    <property type="nucleotide sequence ID" value="NC_011726.1"/>
</dbReference>
<keyword evidence="4" id="KW-0812">Transmembrane</keyword>
<dbReference type="NCBIfam" id="TIGR02971">
    <property type="entry name" value="heterocyst_DevB"/>
    <property type="match status" value="1"/>
</dbReference>
<evidence type="ECO:0000256" key="4">
    <source>
        <dbReference type="SAM" id="Phobius"/>
    </source>
</evidence>
<evidence type="ECO:0000256" key="3">
    <source>
        <dbReference type="SAM" id="Coils"/>
    </source>
</evidence>
<dbReference type="Gene3D" id="2.40.30.170">
    <property type="match status" value="1"/>
</dbReference>
<comment type="subcellular location">
    <subcellularLocation>
        <location evidence="1">Cell envelope</location>
    </subcellularLocation>
</comment>
<dbReference type="PANTHER" id="PTHR32347:SF27">
    <property type="entry name" value="RND EFFLUX PUMP MEMBRANE FUSION PROTEIN BARREL-SANDWICH DOMAIN-CONTAINING PROTEIN"/>
    <property type="match status" value="1"/>
</dbReference>
<feature type="coiled-coil region" evidence="3">
    <location>
        <begin position="174"/>
        <end position="307"/>
    </location>
</feature>
<dbReference type="EMBL" id="CP001287">
    <property type="protein sequence ID" value="ACK67704.1"/>
    <property type="molecule type" value="Genomic_DNA"/>
</dbReference>
<dbReference type="Gene3D" id="2.40.50.100">
    <property type="match status" value="1"/>
</dbReference>
<sequence>MGQAAESKPPLFPPLGKQWAIAVSVLGLLALGTTGIYVLKLSSREPSAPSVPTQVSPPKIQGVSALGRLEPLGEVINVAPPPNQGGAKVSQLLVQEGTSVKKGQIIAILDNVDQKKAEVDVAQKAVNLAQANLAIIEAGAKSGEIQAQAAIIKQLEAELSGEIATNQVTIARLEMELAGEKQQQTATINRLEAELKDAQREEQRYELLAQDGVISAEDLEKRQLGLDKAQESLTEAQEKLKKTINILSQQITEEKAKSTTKINSLRRQIQEAKATLSRIAEVRPVDVQKAQAEVDQAVAQLKESQEDLDLAYVKAPGDGQIIKIHSYPGEKVDDSNGIVELGETQQMMVIAEVYESDINKVKIGQKANIKSENNTFSEELQGTVQEIGRQIGKKDVLDTDPAANVDVRVIEVKILLDPTSSQRVSNLTYAKVVAQILL</sequence>
<dbReference type="SUPFAM" id="SSF111369">
    <property type="entry name" value="HlyD-like secretion proteins"/>
    <property type="match status" value="1"/>
</dbReference>